<dbReference type="InterPro" id="IPR003142">
    <property type="entry name" value="BPL_C"/>
</dbReference>
<dbReference type="Pfam" id="PF09825">
    <property type="entry name" value="BPL_N"/>
    <property type="match status" value="1"/>
</dbReference>
<name>A0AAD8EC06_DIPPU</name>
<protein>
    <recommendedName>
        <fullName evidence="2">BPL/LPL catalytic domain-containing protein</fullName>
    </recommendedName>
</protein>
<evidence type="ECO:0000313" key="3">
    <source>
        <dbReference type="EMBL" id="KAJ9584247.1"/>
    </source>
</evidence>
<feature type="domain" description="BPL/LPL catalytic" evidence="2">
    <location>
        <begin position="532"/>
        <end position="726"/>
    </location>
</feature>
<feature type="compositionally biased region" description="Pro residues" evidence="1">
    <location>
        <begin position="354"/>
        <end position="365"/>
    </location>
</feature>
<keyword evidence="4" id="KW-1185">Reference proteome</keyword>
<dbReference type="InterPro" id="IPR045864">
    <property type="entry name" value="aa-tRNA-synth_II/BPL/LPL"/>
</dbReference>
<organism evidence="3 4">
    <name type="scientific">Diploptera punctata</name>
    <name type="common">Pacific beetle cockroach</name>
    <dbReference type="NCBI Taxonomy" id="6984"/>
    <lineage>
        <taxon>Eukaryota</taxon>
        <taxon>Metazoa</taxon>
        <taxon>Ecdysozoa</taxon>
        <taxon>Arthropoda</taxon>
        <taxon>Hexapoda</taxon>
        <taxon>Insecta</taxon>
        <taxon>Pterygota</taxon>
        <taxon>Neoptera</taxon>
        <taxon>Polyneoptera</taxon>
        <taxon>Dictyoptera</taxon>
        <taxon>Blattodea</taxon>
        <taxon>Blaberoidea</taxon>
        <taxon>Blaberidae</taxon>
        <taxon>Diplopterinae</taxon>
        <taxon>Diploptera</taxon>
    </lineage>
</organism>
<dbReference type="Pfam" id="PF03099">
    <property type="entry name" value="BPL_LplA_LipB"/>
    <property type="match status" value="1"/>
</dbReference>
<evidence type="ECO:0000259" key="2">
    <source>
        <dbReference type="PROSITE" id="PS51733"/>
    </source>
</evidence>
<dbReference type="InterPro" id="IPR004143">
    <property type="entry name" value="BPL_LPL_catalytic"/>
</dbReference>
<dbReference type="Proteomes" id="UP001233999">
    <property type="component" value="Unassembled WGS sequence"/>
</dbReference>
<dbReference type="SUPFAM" id="SSF55681">
    <property type="entry name" value="Class II aaRS and biotin synthetases"/>
    <property type="match status" value="1"/>
</dbReference>
<dbReference type="AlphaFoldDB" id="A0AAD8EC06"/>
<dbReference type="Pfam" id="PF02237">
    <property type="entry name" value="BPL_C"/>
    <property type="match status" value="1"/>
</dbReference>
<dbReference type="PANTHER" id="PTHR12835:SF5">
    <property type="entry name" value="BIOTIN--PROTEIN LIGASE"/>
    <property type="match status" value="1"/>
</dbReference>
<dbReference type="InterPro" id="IPR019197">
    <property type="entry name" value="Biotin-prot_ligase_N"/>
</dbReference>
<feature type="region of interest" description="Disordered" evidence="1">
    <location>
        <begin position="342"/>
        <end position="372"/>
    </location>
</feature>
<proteinExistence type="predicted"/>
<reference evidence="3" key="2">
    <citation type="submission" date="2023-05" db="EMBL/GenBank/DDBJ databases">
        <authorList>
            <person name="Fouks B."/>
        </authorList>
    </citation>
    <scope>NUCLEOTIDE SEQUENCE</scope>
    <source>
        <strain evidence="3">Stay&amp;Tobe</strain>
        <tissue evidence="3">Testes</tissue>
    </source>
</reference>
<dbReference type="GO" id="GO:0005737">
    <property type="term" value="C:cytoplasm"/>
    <property type="evidence" value="ECO:0007669"/>
    <property type="project" value="TreeGrafter"/>
</dbReference>
<evidence type="ECO:0000313" key="4">
    <source>
        <dbReference type="Proteomes" id="UP001233999"/>
    </source>
</evidence>
<dbReference type="EMBL" id="JASPKZ010007438">
    <property type="protein sequence ID" value="KAJ9584247.1"/>
    <property type="molecule type" value="Genomic_DNA"/>
</dbReference>
<feature type="compositionally biased region" description="Basic and acidic residues" evidence="1">
    <location>
        <begin position="14"/>
        <end position="33"/>
    </location>
</feature>
<reference evidence="3" key="1">
    <citation type="journal article" date="2023" name="IScience">
        <title>Live-bearing cockroach genome reveals convergent evolutionary mechanisms linked to viviparity in insects and beyond.</title>
        <authorList>
            <person name="Fouks B."/>
            <person name="Harrison M.C."/>
            <person name="Mikhailova A.A."/>
            <person name="Marchal E."/>
            <person name="English S."/>
            <person name="Carruthers M."/>
            <person name="Jennings E.C."/>
            <person name="Chiamaka E.L."/>
            <person name="Frigard R.A."/>
            <person name="Pippel M."/>
            <person name="Attardo G.M."/>
            <person name="Benoit J.B."/>
            <person name="Bornberg-Bauer E."/>
            <person name="Tobe S.S."/>
        </authorList>
    </citation>
    <scope>NUCLEOTIDE SEQUENCE</scope>
    <source>
        <strain evidence="3">Stay&amp;Tobe</strain>
    </source>
</reference>
<dbReference type="PROSITE" id="PS51733">
    <property type="entry name" value="BPL_LPL_CATALYTIC"/>
    <property type="match status" value="1"/>
</dbReference>
<evidence type="ECO:0000256" key="1">
    <source>
        <dbReference type="SAM" id="MobiDB-lite"/>
    </source>
</evidence>
<dbReference type="GO" id="GO:0004077">
    <property type="term" value="F:biotin--[biotin carboxyl-carrier protein] ligase activity"/>
    <property type="evidence" value="ECO:0007669"/>
    <property type="project" value="TreeGrafter"/>
</dbReference>
<accession>A0AAD8EC06</accession>
<feature type="region of interest" description="Disordered" evidence="1">
    <location>
        <begin position="1"/>
        <end position="37"/>
    </location>
</feature>
<dbReference type="Gene3D" id="3.30.930.10">
    <property type="entry name" value="Bira Bifunctional Protein, Domain 2"/>
    <property type="match status" value="1"/>
</dbReference>
<sequence length="802" mass="87922">MPDAVSGETLGNYKPHDHGLQPENLHQDHHSNSGHESLLDDAMERREGIQMSPVQWRSHLELMRSFTEAAGQAASSREHTPVGGYTSAVLVAGNQPLNLNLPTVLPIPDVIPPDVEQELAKLEQVAPEVAPVEDKSVDSFYSLTDDVDQVVAKEGPSPIPEEEHVQPLVSPRESKSSDSFCSLASASTVSVTSAPILAVRKPGKHMKPFTTTVKPPNVLVYSESSVTLDNVTTVLHSTLQRDKYAIYPVSQSALLSSPWSDNTVLLVMCGNVAESLAARFLHYLLQGGRVLCLCSDFLHMVLPTFRTAEVRERELVQFSYARWKQVRMMHHIFCYQASPARTKFSPKEPRDNEPPAPSARAPQPPSSVQVMDKDNTSHTLHVQVLGAEETWHTPSLLLATETGSGGKVVFSQVHLEVDPTQYEDEETKFAALKHSNTARLEILQDLLSTHLGLQCSSKQSMPQYTPAYFLGRHETKLEFLKKLQGRLEADNMLKLSRISLQFCSAKGVEPPRATGTLMPILVHACPSNFSTIEYFENLQSEVIGRLLIYSEVMTSSMDVLAGSSLQHGLAVVPSCQLRGVGRGENVWLSPPGCAMFSLQLHIPLTSYLGQHTPLIQHIVALAVVSAICNLPGYQDLDLRLKWPNDIYAGRSAKLGGLVVNSRIESSVAVCDIGCGVNLDNETPTTCINDMIKQLNATSSDKLALLSREKLLALTFTQLEGLLHAVDAGQMHKVLDQYYSYWLHSDAEVTVVGPRGSTQEATVVGVDDFGFLRVRGQDGISFSVHPDGNSFDMLRGLVAPSVK</sequence>
<dbReference type="PANTHER" id="PTHR12835">
    <property type="entry name" value="BIOTIN PROTEIN LIGASE"/>
    <property type="match status" value="1"/>
</dbReference>
<feature type="region of interest" description="Disordered" evidence="1">
    <location>
        <begin position="153"/>
        <end position="173"/>
    </location>
</feature>
<comment type="caution">
    <text evidence="3">The sequence shown here is derived from an EMBL/GenBank/DDBJ whole genome shotgun (WGS) entry which is preliminary data.</text>
</comment>
<gene>
    <name evidence="3" type="ORF">L9F63_021409</name>
</gene>